<reference evidence="1" key="1">
    <citation type="submission" date="2022-01" db="EMBL/GenBank/DDBJ databases">
        <authorList>
            <person name="King R."/>
        </authorList>
    </citation>
    <scope>NUCLEOTIDE SEQUENCE</scope>
</reference>
<keyword evidence="2" id="KW-1185">Reference proteome</keyword>
<dbReference type="AlphaFoldDB" id="A0A9N9XI16"/>
<dbReference type="Proteomes" id="UP001153709">
    <property type="component" value="Chromosome 9"/>
</dbReference>
<accession>A0A9N9XI16</accession>
<gene>
    <name evidence="1" type="ORF">DIABBA_LOCUS13363</name>
</gene>
<sequence length="133" mass="15548">MSKCKYFYNLKTLKFKSKDIQSSKLLHFQFLKEYHDKTSATVDTNYFSTIKTNKTTLAFIVNHLNTNNNEIHVESFGIHTGSLEMQLIDLKSKALWRGNLLNWRGIEKQVGRVGSPEMYVRNAKKWSDLKEMP</sequence>
<evidence type="ECO:0000313" key="2">
    <source>
        <dbReference type="Proteomes" id="UP001153709"/>
    </source>
</evidence>
<name>A0A9N9XI16_DIABA</name>
<protein>
    <submittedName>
        <fullName evidence="1">Uncharacterized protein</fullName>
    </submittedName>
</protein>
<organism evidence="1 2">
    <name type="scientific">Diabrotica balteata</name>
    <name type="common">Banded cucumber beetle</name>
    <dbReference type="NCBI Taxonomy" id="107213"/>
    <lineage>
        <taxon>Eukaryota</taxon>
        <taxon>Metazoa</taxon>
        <taxon>Ecdysozoa</taxon>
        <taxon>Arthropoda</taxon>
        <taxon>Hexapoda</taxon>
        <taxon>Insecta</taxon>
        <taxon>Pterygota</taxon>
        <taxon>Neoptera</taxon>
        <taxon>Endopterygota</taxon>
        <taxon>Coleoptera</taxon>
        <taxon>Polyphaga</taxon>
        <taxon>Cucujiformia</taxon>
        <taxon>Chrysomeloidea</taxon>
        <taxon>Chrysomelidae</taxon>
        <taxon>Galerucinae</taxon>
        <taxon>Diabroticina</taxon>
        <taxon>Diabroticites</taxon>
        <taxon>Diabrotica</taxon>
    </lineage>
</organism>
<proteinExistence type="predicted"/>
<dbReference type="EMBL" id="OU898284">
    <property type="protein sequence ID" value="CAG9840739.1"/>
    <property type="molecule type" value="Genomic_DNA"/>
</dbReference>
<dbReference type="OrthoDB" id="6775661at2759"/>
<evidence type="ECO:0000313" key="1">
    <source>
        <dbReference type="EMBL" id="CAG9840739.1"/>
    </source>
</evidence>